<dbReference type="EMBL" id="JBHRTF010000002">
    <property type="protein sequence ID" value="MFC3114602.1"/>
    <property type="molecule type" value="Genomic_DNA"/>
</dbReference>
<dbReference type="RefSeq" id="WP_378116101.1">
    <property type="nucleotide sequence ID" value="NZ_JBHRTF010000002.1"/>
</dbReference>
<sequence length="189" mass="20871">MLDWSRQPRIQFAARQMRLGGVVAYPTEAVWGLGCNPFDELAVTELLALKDRPVQKGLILLAANIHMFDPFIDHLNDLQRQKLKNTWPGPVTWLVPNNGLVPYWISGNFTSVALRVTDHPVAAGLSRAFGGPIVSTSCNPQGREPARDAHQVHRYFGNQLAAITTGTVGKRKNPSEIRDLLTGDVVRPS</sequence>
<dbReference type="SUPFAM" id="SSF55821">
    <property type="entry name" value="YrdC/RibB"/>
    <property type="match status" value="1"/>
</dbReference>
<dbReference type="InterPro" id="IPR006070">
    <property type="entry name" value="Sua5-like_dom"/>
</dbReference>
<comment type="subcellular location">
    <subcellularLocation>
        <location evidence="1 9">Cytoplasm</location>
    </subcellularLocation>
</comment>
<evidence type="ECO:0000259" key="10">
    <source>
        <dbReference type="PROSITE" id="PS51163"/>
    </source>
</evidence>
<keyword evidence="12" id="KW-1185">Reference proteome</keyword>
<dbReference type="InterPro" id="IPR017945">
    <property type="entry name" value="DHBP_synth_RibB-like_a/b_dom"/>
</dbReference>
<evidence type="ECO:0000256" key="1">
    <source>
        <dbReference type="ARBA" id="ARBA00004496"/>
    </source>
</evidence>
<evidence type="ECO:0000256" key="9">
    <source>
        <dbReference type="HAMAP-Rule" id="MF_01852"/>
    </source>
</evidence>
<dbReference type="PROSITE" id="PS51163">
    <property type="entry name" value="YRDC"/>
    <property type="match status" value="1"/>
</dbReference>
<comment type="function">
    <text evidence="9">Required for the formation of a threonylcarbamoyl group on adenosine at position 37 (t(6)A37) in tRNAs that read codons beginning with adenine. Catalyzes the conversion of L-threonine, HCO(3)(-)/CO(2) and ATP to give threonylcarbamoyl-AMP (TC-AMP) as the acyladenylate intermediate, with the release of diphosphate.</text>
</comment>
<evidence type="ECO:0000256" key="7">
    <source>
        <dbReference type="ARBA" id="ARBA00022840"/>
    </source>
</evidence>
<dbReference type="HAMAP" id="MF_01852">
    <property type="entry name" value="TsaC"/>
    <property type="match status" value="1"/>
</dbReference>
<accession>A0ABV7FDW8</accession>
<dbReference type="Proteomes" id="UP001595555">
    <property type="component" value="Unassembled WGS sequence"/>
</dbReference>
<dbReference type="PANTHER" id="PTHR17490:SF18">
    <property type="entry name" value="THREONYLCARBAMOYL-AMP SYNTHASE"/>
    <property type="match status" value="1"/>
</dbReference>
<keyword evidence="2 9" id="KW-0963">Cytoplasm</keyword>
<dbReference type="EC" id="2.7.7.87" evidence="9"/>
<evidence type="ECO:0000256" key="4">
    <source>
        <dbReference type="ARBA" id="ARBA00022694"/>
    </source>
</evidence>
<evidence type="ECO:0000256" key="6">
    <source>
        <dbReference type="ARBA" id="ARBA00022741"/>
    </source>
</evidence>
<comment type="catalytic activity">
    <reaction evidence="8 9">
        <text>L-threonine + hydrogencarbonate + ATP = L-threonylcarbamoyladenylate + diphosphate + H2O</text>
        <dbReference type="Rhea" id="RHEA:36407"/>
        <dbReference type="ChEBI" id="CHEBI:15377"/>
        <dbReference type="ChEBI" id="CHEBI:17544"/>
        <dbReference type="ChEBI" id="CHEBI:30616"/>
        <dbReference type="ChEBI" id="CHEBI:33019"/>
        <dbReference type="ChEBI" id="CHEBI:57926"/>
        <dbReference type="ChEBI" id="CHEBI:73682"/>
        <dbReference type="EC" id="2.7.7.87"/>
    </reaction>
</comment>
<dbReference type="InterPro" id="IPR023535">
    <property type="entry name" value="TC-AMP_synthase"/>
</dbReference>
<comment type="similarity">
    <text evidence="9">Belongs to the SUA5 family. TsaC subfamily.</text>
</comment>
<dbReference type="Gene3D" id="3.90.870.10">
    <property type="entry name" value="DHBP synthase"/>
    <property type="match status" value="1"/>
</dbReference>
<protein>
    <recommendedName>
        <fullName evidence="9">Threonylcarbamoyl-AMP synthase</fullName>
        <shortName evidence="9">TC-AMP synthase</shortName>
        <ecNumber evidence="9">2.7.7.87</ecNumber>
    </recommendedName>
    <alternativeName>
        <fullName evidence="9">L-threonylcarbamoyladenylate synthase</fullName>
    </alternativeName>
    <alternativeName>
        <fullName evidence="9">t(6)A37 threonylcarbamoyladenosine biosynthesis protein TsaC</fullName>
    </alternativeName>
    <alternativeName>
        <fullName evidence="9">tRNA threonylcarbamoyladenosine biosynthesis protein TsaC</fullName>
    </alternativeName>
</protein>
<dbReference type="Pfam" id="PF01300">
    <property type="entry name" value="Sua5_yciO_yrdC"/>
    <property type="match status" value="1"/>
</dbReference>
<proteinExistence type="inferred from homology"/>
<evidence type="ECO:0000313" key="11">
    <source>
        <dbReference type="EMBL" id="MFC3114602.1"/>
    </source>
</evidence>
<dbReference type="PANTHER" id="PTHR17490">
    <property type="entry name" value="SUA5"/>
    <property type="match status" value="1"/>
</dbReference>
<organism evidence="11 12">
    <name type="scientific">Cellvibrio fontiphilus</name>
    <dbReference type="NCBI Taxonomy" id="1815559"/>
    <lineage>
        <taxon>Bacteria</taxon>
        <taxon>Pseudomonadati</taxon>
        <taxon>Pseudomonadota</taxon>
        <taxon>Gammaproteobacteria</taxon>
        <taxon>Cellvibrionales</taxon>
        <taxon>Cellvibrionaceae</taxon>
        <taxon>Cellvibrio</taxon>
    </lineage>
</organism>
<keyword evidence="5 9" id="KW-0548">Nucleotidyltransferase</keyword>
<keyword evidence="6 9" id="KW-0547">Nucleotide-binding</keyword>
<dbReference type="InterPro" id="IPR050156">
    <property type="entry name" value="TC-AMP_synthase_SUA5"/>
</dbReference>
<gene>
    <name evidence="9" type="primary">tsaC</name>
    <name evidence="11" type="ORF">ACFODX_03470</name>
</gene>
<evidence type="ECO:0000313" key="12">
    <source>
        <dbReference type="Proteomes" id="UP001595555"/>
    </source>
</evidence>
<feature type="domain" description="YrdC-like" evidence="10">
    <location>
        <begin position="7"/>
        <end position="189"/>
    </location>
</feature>
<keyword evidence="3 9" id="KW-0808">Transferase</keyword>
<name>A0ABV7FDW8_9GAMM</name>
<evidence type="ECO:0000256" key="3">
    <source>
        <dbReference type="ARBA" id="ARBA00022679"/>
    </source>
</evidence>
<keyword evidence="7 9" id="KW-0067">ATP-binding</keyword>
<reference evidence="12" key="1">
    <citation type="journal article" date="2019" name="Int. J. Syst. Evol. Microbiol.">
        <title>The Global Catalogue of Microorganisms (GCM) 10K type strain sequencing project: providing services to taxonomists for standard genome sequencing and annotation.</title>
        <authorList>
            <consortium name="The Broad Institute Genomics Platform"/>
            <consortium name="The Broad Institute Genome Sequencing Center for Infectious Disease"/>
            <person name="Wu L."/>
            <person name="Ma J."/>
        </authorList>
    </citation>
    <scope>NUCLEOTIDE SEQUENCE [LARGE SCALE GENOMIC DNA]</scope>
    <source>
        <strain evidence="12">KCTC 52237</strain>
    </source>
</reference>
<evidence type="ECO:0000256" key="2">
    <source>
        <dbReference type="ARBA" id="ARBA00022490"/>
    </source>
</evidence>
<evidence type="ECO:0000256" key="5">
    <source>
        <dbReference type="ARBA" id="ARBA00022695"/>
    </source>
</evidence>
<keyword evidence="4 9" id="KW-0819">tRNA processing</keyword>
<comment type="caution">
    <text evidence="11">The sequence shown here is derived from an EMBL/GenBank/DDBJ whole genome shotgun (WGS) entry which is preliminary data.</text>
</comment>
<evidence type="ECO:0000256" key="8">
    <source>
        <dbReference type="ARBA" id="ARBA00048366"/>
    </source>
</evidence>